<organism evidence="1">
    <name type="scientific">marine metagenome</name>
    <dbReference type="NCBI Taxonomy" id="408172"/>
    <lineage>
        <taxon>unclassified sequences</taxon>
        <taxon>metagenomes</taxon>
        <taxon>ecological metagenomes</taxon>
    </lineage>
</organism>
<accession>A0A381ZNI1</accession>
<dbReference type="AlphaFoldDB" id="A0A381ZNI1"/>
<sequence>TQFPCLIVDHGEDLRLLGTIG</sequence>
<reference evidence="1" key="1">
    <citation type="submission" date="2018-05" db="EMBL/GenBank/DDBJ databases">
        <authorList>
            <person name="Lanie J.A."/>
            <person name="Ng W.-L."/>
            <person name="Kazmierczak K.M."/>
            <person name="Andrzejewski T.M."/>
            <person name="Davidsen T.M."/>
            <person name="Wayne K.J."/>
            <person name="Tettelin H."/>
            <person name="Glass J.I."/>
            <person name="Rusch D."/>
            <person name="Podicherti R."/>
            <person name="Tsui H.-C.T."/>
            <person name="Winkler M.E."/>
        </authorList>
    </citation>
    <scope>NUCLEOTIDE SEQUENCE</scope>
</reference>
<evidence type="ECO:0000313" key="1">
    <source>
        <dbReference type="EMBL" id="SVA90521.1"/>
    </source>
</evidence>
<protein>
    <submittedName>
        <fullName evidence="1">Uncharacterized protein</fullName>
    </submittedName>
</protein>
<feature type="non-terminal residue" evidence="1">
    <location>
        <position position="1"/>
    </location>
</feature>
<dbReference type="EMBL" id="UINC01021931">
    <property type="protein sequence ID" value="SVA90521.1"/>
    <property type="molecule type" value="Genomic_DNA"/>
</dbReference>
<gene>
    <name evidence="1" type="ORF">METZ01_LOCUS143375</name>
</gene>
<proteinExistence type="predicted"/>
<name>A0A381ZNI1_9ZZZZ</name>